<comment type="subcellular location">
    <subcellularLocation>
        <location evidence="7">Cytoplasm</location>
    </subcellularLocation>
</comment>
<dbReference type="GO" id="GO:0005829">
    <property type="term" value="C:cytosol"/>
    <property type="evidence" value="ECO:0007669"/>
    <property type="project" value="TreeGrafter"/>
</dbReference>
<reference evidence="10 12" key="1">
    <citation type="journal article" date="2015" name="Genome Announc.">
        <title>Draft Genome Sequence of a Heterotrophic Facultative Anaerobic Thermophilic Bacterium, Ardenticatena maritima Strain 110ST.</title>
        <authorList>
            <person name="Kawaichi S."/>
            <person name="Yoshida T."/>
            <person name="Sako Y."/>
            <person name="Nakamura R."/>
        </authorList>
    </citation>
    <scope>NUCLEOTIDE SEQUENCE [LARGE SCALE GENOMIC DNA]</scope>
    <source>
        <strain evidence="10 12">110S</strain>
    </source>
</reference>
<dbReference type="EMBL" id="LGKN01000005">
    <property type="protein sequence ID" value="KPL87933.1"/>
    <property type="molecule type" value="Genomic_DNA"/>
</dbReference>
<reference evidence="11 13" key="2">
    <citation type="submission" date="2015-07" db="EMBL/GenBank/DDBJ databases">
        <title>Whole genome sequence of Ardenticatena maritima DSM 23922.</title>
        <authorList>
            <person name="Hemp J."/>
            <person name="Ward L.M."/>
            <person name="Pace L.A."/>
            <person name="Fischer W.W."/>
        </authorList>
    </citation>
    <scope>NUCLEOTIDE SEQUENCE [LARGE SCALE GENOMIC DNA]</scope>
    <source>
        <strain evidence="11 13">110S</strain>
    </source>
</reference>
<dbReference type="PATRIC" id="fig|872965.6.peg.2136"/>
<dbReference type="PROSITE" id="PS01131">
    <property type="entry name" value="RRNA_A_DIMETH"/>
    <property type="match status" value="1"/>
</dbReference>
<reference evidence="12" key="3">
    <citation type="submission" date="2015-08" db="EMBL/GenBank/DDBJ databases">
        <title>Draft Genome Sequence of a Heterotrophic Facultative Anaerobic Bacterium Ardenticatena maritima Strain 110S.</title>
        <authorList>
            <person name="Kawaichi S."/>
            <person name="Yoshida T."/>
            <person name="Sako Y."/>
            <person name="Nakamura R."/>
        </authorList>
    </citation>
    <scope>NUCLEOTIDE SEQUENCE [LARGE SCALE GENOMIC DNA]</scope>
    <source>
        <strain evidence="12">110S</strain>
    </source>
</reference>
<comment type="function">
    <text evidence="7">Specifically dimethylates two adjacent adenosines (A1518 and A1519) in the loop of a conserved hairpin near the 3'-end of 16S rRNA in the 30S particle. May play a critical role in biogenesis of 30S subunits.</text>
</comment>
<keyword evidence="2 7" id="KW-0698">rRNA processing</keyword>
<comment type="similarity">
    <text evidence="7">Belongs to the class I-like SAM-binding methyltransferase superfamily. rRNA adenine N(6)-methyltransferase family. RsmA subfamily.</text>
</comment>
<evidence type="ECO:0000313" key="11">
    <source>
        <dbReference type="EMBL" id="KPL87933.1"/>
    </source>
</evidence>
<dbReference type="InterPro" id="IPR029063">
    <property type="entry name" value="SAM-dependent_MTases_sf"/>
</dbReference>
<feature type="binding site" evidence="7 8">
    <location>
        <position position="24"/>
    </location>
    <ligand>
        <name>S-adenosyl-L-methionine</name>
        <dbReference type="ChEBI" id="CHEBI:59789"/>
    </ligand>
</feature>
<feature type="binding site" evidence="7 8">
    <location>
        <position position="72"/>
    </location>
    <ligand>
        <name>S-adenosyl-L-methionine</name>
        <dbReference type="ChEBI" id="CHEBI:59789"/>
    </ligand>
</feature>
<evidence type="ECO:0000313" key="10">
    <source>
        <dbReference type="EMBL" id="GAP61822.1"/>
    </source>
</evidence>
<dbReference type="RefSeq" id="WP_200907157.1">
    <property type="nucleotide sequence ID" value="NZ_BBZA01000015.1"/>
</dbReference>
<dbReference type="Gene3D" id="1.10.8.100">
    <property type="entry name" value="Ribosomal RNA adenine dimethylase-like, domain 2"/>
    <property type="match status" value="1"/>
</dbReference>
<keyword evidence="1 7" id="KW-0963">Cytoplasm</keyword>
<keyword evidence="4 7" id="KW-0808">Transferase</keyword>
<evidence type="ECO:0000256" key="7">
    <source>
        <dbReference type="HAMAP-Rule" id="MF_00607"/>
    </source>
</evidence>
<feature type="domain" description="Ribosomal RNA adenine methylase transferase N-terminal" evidence="9">
    <location>
        <begin position="31"/>
        <end position="204"/>
    </location>
</feature>
<dbReference type="Proteomes" id="UP000037784">
    <property type="component" value="Unassembled WGS sequence"/>
</dbReference>
<dbReference type="HAMAP" id="MF_00607">
    <property type="entry name" value="16SrRNA_methyltr_A"/>
    <property type="match status" value="1"/>
</dbReference>
<comment type="caution">
    <text evidence="10">The sequence shown here is derived from an EMBL/GenBank/DDBJ whole genome shotgun (WGS) entry which is preliminary data.</text>
</comment>
<dbReference type="InterPro" id="IPR023165">
    <property type="entry name" value="rRNA_Ade_diMease-like_C"/>
</dbReference>
<evidence type="ECO:0000256" key="2">
    <source>
        <dbReference type="ARBA" id="ARBA00022552"/>
    </source>
</evidence>
<evidence type="ECO:0000256" key="5">
    <source>
        <dbReference type="ARBA" id="ARBA00022691"/>
    </source>
</evidence>
<comment type="catalytic activity">
    <reaction evidence="7">
        <text>adenosine(1518)/adenosine(1519) in 16S rRNA + 4 S-adenosyl-L-methionine = N(6)-dimethyladenosine(1518)/N(6)-dimethyladenosine(1519) in 16S rRNA + 4 S-adenosyl-L-homocysteine + 4 H(+)</text>
        <dbReference type="Rhea" id="RHEA:19609"/>
        <dbReference type="Rhea" id="RHEA-COMP:10232"/>
        <dbReference type="Rhea" id="RHEA-COMP:10233"/>
        <dbReference type="ChEBI" id="CHEBI:15378"/>
        <dbReference type="ChEBI" id="CHEBI:57856"/>
        <dbReference type="ChEBI" id="CHEBI:59789"/>
        <dbReference type="ChEBI" id="CHEBI:74411"/>
        <dbReference type="ChEBI" id="CHEBI:74493"/>
        <dbReference type="EC" id="2.1.1.182"/>
    </reaction>
</comment>
<dbReference type="SMART" id="SM00650">
    <property type="entry name" value="rADc"/>
    <property type="match status" value="1"/>
</dbReference>
<evidence type="ECO:0000256" key="8">
    <source>
        <dbReference type="PROSITE-ProRule" id="PRU01026"/>
    </source>
</evidence>
<evidence type="ECO:0000256" key="3">
    <source>
        <dbReference type="ARBA" id="ARBA00022603"/>
    </source>
</evidence>
<name>A0A0M8K6N6_9CHLR</name>
<proteinExistence type="inferred from homology"/>
<feature type="binding site" evidence="7 8">
    <location>
        <position position="97"/>
    </location>
    <ligand>
        <name>S-adenosyl-L-methionine</name>
        <dbReference type="ChEBI" id="CHEBI:59789"/>
    </ligand>
</feature>
<dbReference type="InParanoid" id="A0A0M8K6N6"/>
<dbReference type="SUPFAM" id="SSF53335">
    <property type="entry name" value="S-adenosyl-L-methionine-dependent methyltransferases"/>
    <property type="match status" value="1"/>
</dbReference>
<dbReference type="CDD" id="cd02440">
    <property type="entry name" value="AdoMet_MTases"/>
    <property type="match status" value="1"/>
</dbReference>
<dbReference type="Pfam" id="PF00398">
    <property type="entry name" value="RrnaAD"/>
    <property type="match status" value="1"/>
</dbReference>
<gene>
    <name evidence="7 10" type="primary">ksgA</name>
    <name evidence="7" type="synonym">rsmA</name>
    <name evidence="10" type="ORF">ARMA_0245</name>
    <name evidence="11" type="ORF">SE16_10420</name>
</gene>
<dbReference type="FunCoup" id="A0A0M8K6N6">
    <property type="interactions" value="410"/>
</dbReference>
<dbReference type="NCBIfam" id="TIGR00755">
    <property type="entry name" value="ksgA"/>
    <property type="match status" value="1"/>
</dbReference>
<feature type="binding site" evidence="7 8">
    <location>
        <position position="51"/>
    </location>
    <ligand>
        <name>S-adenosyl-L-methionine</name>
        <dbReference type="ChEBI" id="CHEBI:59789"/>
    </ligand>
</feature>
<dbReference type="InterPro" id="IPR020598">
    <property type="entry name" value="rRNA_Ade_methylase_Trfase_N"/>
</dbReference>
<protein>
    <recommendedName>
        <fullName evidence="7">Ribosomal RNA small subunit methyltransferase A</fullName>
        <ecNumber evidence="7">2.1.1.182</ecNumber>
    </recommendedName>
    <alternativeName>
        <fullName evidence="7">16S rRNA (adenine(1518)-N(6)/adenine(1519)-N(6))-dimethyltransferase</fullName>
    </alternativeName>
    <alternativeName>
        <fullName evidence="7">16S rRNA dimethyladenosine transferase</fullName>
    </alternativeName>
    <alternativeName>
        <fullName evidence="7">16S rRNA dimethylase</fullName>
    </alternativeName>
    <alternativeName>
        <fullName evidence="7">S-adenosylmethionine-6-N', N'-adenosyl(rRNA) dimethyltransferase</fullName>
    </alternativeName>
</protein>
<dbReference type="Proteomes" id="UP000050502">
    <property type="component" value="Unassembled WGS sequence"/>
</dbReference>
<dbReference type="InterPro" id="IPR020596">
    <property type="entry name" value="rRNA_Ade_Mease_Trfase_CS"/>
</dbReference>
<accession>A0A0M8K6N6</accession>
<evidence type="ECO:0000256" key="1">
    <source>
        <dbReference type="ARBA" id="ARBA00022490"/>
    </source>
</evidence>
<keyword evidence="12" id="KW-1185">Reference proteome</keyword>
<evidence type="ECO:0000256" key="6">
    <source>
        <dbReference type="ARBA" id="ARBA00022884"/>
    </source>
</evidence>
<dbReference type="GO" id="GO:0052908">
    <property type="term" value="F:16S rRNA (adenine(1518)-N(6)/adenine(1519)-N(6))-dimethyltransferase activity"/>
    <property type="evidence" value="ECO:0007669"/>
    <property type="project" value="UniProtKB-EC"/>
</dbReference>
<dbReference type="Gene3D" id="3.40.50.150">
    <property type="entry name" value="Vaccinia Virus protein VP39"/>
    <property type="match status" value="1"/>
</dbReference>
<dbReference type="PANTHER" id="PTHR11727:SF7">
    <property type="entry name" value="DIMETHYLADENOSINE TRANSFERASE-RELATED"/>
    <property type="match status" value="1"/>
</dbReference>
<organism evidence="10 12">
    <name type="scientific">Ardenticatena maritima</name>
    <dbReference type="NCBI Taxonomy" id="872965"/>
    <lineage>
        <taxon>Bacteria</taxon>
        <taxon>Bacillati</taxon>
        <taxon>Chloroflexota</taxon>
        <taxon>Ardenticatenia</taxon>
        <taxon>Ardenticatenales</taxon>
        <taxon>Ardenticatenaceae</taxon>
        <taxon>Ardenticatena</taxon>
    </lineage>
</organism>
<evidence type="ECO:0000256" key="4">
    <source>
        <dbReference type="ARBA" id="ARBA00022679"/>
    </source>
</evidence>
<dbReference type="EC" id="2.1.1.182" evidence="7"/>
<keyword evidence="3 7" id="KW-0489">Methyltransferase</keyword>
<keyword evidence="5 7" id="KW-0949">S-adenosyl-L-methionine</keyword>
<feature type="binding site" evidence="7 8">
    <location>
        <position position="26"/>
    </location>
    <ligand>
        <name>S-adenosyl-L-methionine</name>
        <dbReference type="ChEBI" id="CHEBI:59789"/>
    </ligand>
</feature>
<sequence length="287" mass="31939">MNRQEVRRLLAAHGLRPRKGLGQNFLVDETALQRIAETAEIAPHETVVEIGPGLGALTEHLLARAEHVIAIELDANMVAILRERFGAQPHFHLVEGDVLEQNIPALVQHLTGQPRYKVTANLPYYITSAAIRHLLESQPTPDLIVLLVQREVAERIVAQPGAMSLLAVSVQVYGTPSLVARVPAGAFYPPPKVESAILKIVPHARPHVRPEEAEQFFRLVRAGFHQKRKQLRNTLSAGLHLPKEETDRLLQAAGIQPSQRAETLSIDDWRRLFDVWRAHQEGSASSK</sequence>
<evidence type="ECO:0000259" key="9">
    <source>
        <dbReference type="SMART" id="SM00650"/>
    </source>
</evidence>
<dbReference type="GO" id="GO:0003723">
    <property type="term" value="F:RNA binding"/>
    <property type="evidence" value="ECO:0007669"/>
    <property type="project" value="UniProtKB-UniRule"/>
</dbReference>
<dbReference type="InterPro" id="IPR001737">
    <property type="entry name" value="KsgA/Erm"/>
</dbReference>
<dbReference type="FunFam" id="3.40.50.150:FF:000023">
    <property type="entry name" value="Ribosomal RNA small subunit methyltransferase A"/>
    <property type="match status" value="1"/>
</dbReference>
<dbReference type="PANTHER" id="PTHR11727">
    <property type="entry name" value="DIMETHYLADENOSINE TRANSFERASE"/>
    <property type="match status" value="1"/>
</dbReference>
<evidence type="ECO:0000313" key="12">
    <source>
        <dbReference type="Proteomes" id="UP000037784"/>
    </source>
</evidence>
<dbReference type="PROSITE" id="PS51689">
    <property type="entry name" value="SAM_RNA_A_N6_MT"/>
    <property type="match status" value="1"/>
</dbReference>
<dbReference type="AlphaFoldDB" id="A0A0M8K6N6"/>
<keyword evidence="6 7" id="KW-0694">RNA-binding</keyword>
<dbReference type="EMBL" id="BBZA01000015">
    <property type="protein sequence ID" value="GAP61822.1"/>
    <property type="molecule type" value="Genomic_DNA"/>
</dbReference>
<dbReference type="STRING" id="872965.SE16_10420"/>
<feature type="binding site" evidence="7 8">
    <location>
        <position position="121"/>
    </location>
    <ligand>
        <name>S-adenosyl-L-methionine</name>
        <dbReference type="ChEBI" id="CHEBI:59789"/>
    </ligand>
</feature>
<evidence type="ECO:0000313" key="13">
    <source>
        <dbReference type="Proteomes" id="UP000050502"/>
    </source>
</evidence>
<dbReference type="InterPro" id="IPR011530">
    <property type="entry name" value="rRNA_adenine_dimethylase"/>
</dbReference>